<keyword evidence="1" id="KW-0223">Dioxygenase</keyword>
<dbReference type="InterPro" id="IPR037523">
    <property type="entry name" value="VOC_core"/>
</dbReference>
<dbReference type="InterPro" id="IPR029068">
    <property type="entry name" value="Glyas_Bleomycin-R_OHBP_Dase"/>
</dbReference>
<dbReference type="SUPFAM" id="SSF54593">
    <property type="entry name" value="Glyoxalase/Bleomycin resistance protein/Dihydroxybiphenyl dioxygenase"/>
    <property type="match status" value="1"/>
</dbReference>
<dbReference type="PANTHER" id="PTHR35006:SF4">
    <property type="entry name" value="BLR7706 PROTEIN"/>
    <property type="match status" value="1"/>
</dbReference>
<proteinExistence type="predicted"/>
<evidence type="ECO:0000313" key="2">
    <source>
        <dbReference type="Proteomes" id="UP000199467"/>
    </source>
</evidence>
<dbReference type="EMBL" id="FMZQ01000012">
    <property type="protein sequence ID" value="SDD17487.1"/>
    <property type="molecule type" value="Genomic_DNA"/>
</dbReference>
<reference evidence="2" key="1">
    <citation type="submission" date="2016-10" db="EMBL/GenBank/DDBJ databases">
        <authorList>
            <person name="Varghese N."/>
            <person name="Submissions S."/>
        </authorList>
    </citation>
    <scope>NUCLEOTIDE SEQUENCE [LARGE SCALE GENOMIC DNA]</scope>
    <source>
        <strain evidence="2">DSM 26382</strain>
    </source>
</reference>
<dbReference type="Pfam" id="PF00903">
    <property type="entry name" value="Glyoxalase"/>
    <property type="match status" value="1"/>
</dbReference>
<dbReference type="CDD" id="cd07262">
    <property type="entry name" value="VOC_like"/>
    <property type="match status" value="1"/>
</dbReference>
<dbReference type="PANTHER" id="PTHR35006">
    <property type="entry name" value="GLYOXALASE FAMILY PROTEIN (AFU_ORTHOLOGUE AFUA_5G14830)"/>
    <property type="match status" value="1"/>
</dbReference>
<dbReference type="Gene3D" id="3.10.180.10">
    <property type="entry name" value="2,3-Dihydroxybiphenyl 1,2-Dioxygenase, domain 1"/>
    <property type="match status" value="1"/>
</dbReference>
<dbReference type="GO" id="GO:0051213">
    <property type="term" value="F:dioxygenase activity"/>
    <property type="evidence" value="ECO:0007669"/>
    <property type="project" value="UniProtKB-KW"/>
</dbReference>
<dbReference type="Proteomes" id="UP000199467">
    <property type="component" value="Unassembled WGS sequence"/>
</dbReference>
<keyword evidence="2" id="KW-1185">Reference proteome</keyword>
<dbReference type="AlphaFoldDB" id="A0A1G6SMP9"/>
<sequence>MSETNPSILSHVSIGTNDFDAASAFYAKVLATLGCREIMRHPGAVAFGRDYPEFWVQTPINGQPATLGNGSHFGFVAPDKASVHAFHEAALAAGGQDEGQPGPRPDYGEPYYGCFVRDLDGHKIEAAYWDMELMYELYVEPHEHG</sequence>
<gene>
    <name evidence="1" type="ORF">SAMN05216576_11210</name>
</gene>
<dbReference type="InterPro" id="IPR004360">
    <property type="entry name" value="Glyas_Fos-R_dOase_dom"/>
</dbReference>
<organism evidence="1 2">
    <name type="scientific">Ectopseudomonas chengduensis</name>
    <dbReference type="NCBI Taxonomy" id="489632"/>
    <lineage>
        <taxon>Bacteria</taxon>
        <taxon>Pseudomonadati</taxon>
        <taxon>Pseudomonadota</taxon>
        <taxon>Gammaproteobacteria</taxon>
        <taxon>Pseudomonadales</taxon>
        <taxon>Pseudomonadaceae</taxon>
        <taxon>Ectopseudomonas</taxon>
    </lineage>
</organism>
<protein>
    <submittedName>
        <fullName evidence="1">Catechol 2,3-dioxygenase</fullName>
    </submittedName>
</protein>
<dbReference type="PROSITE" id="PS51819">
    <property type="entry name" value="VOC"/>
    <property type="match status" value="1"/>
</dbReference>
<dbReference type="RefSeq" id="WP_021489437.1">
    <property type="nucleotide sequence ID" value="NZ_FMZQ01000012.1"/>
</dbReference>
<accession>A0A1G6SMP9</accession>
<name>A0A1G6SMP9_9GAMM</name>
<keyword evidence="1" id="KW-0560">Oxidoreductase</keyword>
<evidence type="ECO:0000313" key="1">
    <source>
        <dbReference type="EMBL" id="SDD17487.1"/>
    </source>
</evidence>